<dbReference type="Pfam" id="PF04515">
    <property type="entry name" value="Choline_transpo"/>
    <property type="match status" value="1"/>
</dbReference>
<evidence type="ECO:0000256" key="1">
    <source>
        <dbReference type="ARBA" id="ARBA00004141"/>
    </source>
</evidence>
<organism evidence="8 9">
    <name type="scientific">Paramicrosporidium saccamoebae</name>
    <dbReference type="NCBI Taxonomy" id="1246581"/>
    <lineage>
        <taxon>Eukaryota</taxon>
        <taxon>Fungi</taxon>
        <taxon>Fungi incertae sedis</taxon>
        <taxon>Cryptomycota</taxon>
        <taxon>Cryptomycota incertae sedis</taxon>
        <taxon>Paramicrosporidium</taxon>
    </lineage>
</organism>
<feature type="transmembrane region" description="Helical" evidence="6">
    <location>
        <begin position="237"/>
        <end position="255"/>
    </location>
</feature>
<dbReference type="EMBL" id="MTSL01000219">
    <property type="protein sequence ID" value="PJF16519.1"/>
    <property type="molecule type" value="Genomic_DNA"/>
</dbReference>
<evidence type="ECO:0000256" key="4">
    <source>
        <dbReference type="ARBA" id="ARBA00022989"/>
    </source>
</evidence>
<feature type="transmembrane region" description="Helical" evidence="6">
    <location>
        <begin position="410"/>
        <end position="431"/>
    </location>
</feature>
<comment type="function">
    <text evidence="6">Probably involved in transport through the plasma membrane.</text>
</comment>
<evidence type="ECO:0000256" key="3">
    <source>
        <dbReference type="ARBA" id="ARBA00022692"/>
    </source>
</evidence>
<feature type="transmembrane region" description="Helical" evidence="6">
    <location>
        <begin position="356"/>
        <end position="375"/>
    </location>
</feature>
<comment type="similarity">
    <text evidence="2 6">Belongs to the CTL (choline transporter-like) family.</text>
</comment>
<dbReference type="GO" id="GO:0005886">
    <property type="term" value="C:plasma membrane"/>
    <property type="evidence" value="ECO:0007669"/>
    <property type="project" value="UniProtKB-SubCell"/>
</dbReference>
<feature type="compositionally biased region" description="Basic and acidic residues" evidence="7">
    <location>
        <begin position="1"/>
        <end position="11"/>
    </location>
</feature>
<dbReference type="GO" id="GO:0022857">
    <property type="term" value="F:transmembrane transporter activity"/>
    <property type="evidence" value="ECO:0007669"/>
    <property type="project" value="UniProtKB-UniRule"/>
</dbReference>
<keyword evidence="3 6" id="KW-0812">Transmembrane</keyword>
<comment type="caution">
    <text evidence="8">The sequence shown here is derived from an EMBL/GenBank/DDBJ whole genome shotgun (WGS) entry which is preliminary data.</text>
</comment>
<gene>
    <name evidence="8" type="ORF">PSACC_03715</name>
</gene>
<dbReference type="PANTHER" id="PTHR12385:SF88">
    <property type="entry name" value="CHOLINE TRANSPORTER-LIKE PROTEIN CTL1"/>
    <property type="match status" value="1"/>
</dbReference>
<protein>
    <recommendedName>
        <fullName evidence="6">Protein PNS1</fullName>
    </recommendedName>
</protein>
<keyword evidence="5 6" id="KW-0472">Membrane</keyword>
<evidence type="ECO:0000313" key="8">
    <source>
        <dbReference type="EMBL" id="PJF16519.1"/>
    </source>
</evidence>
<evidence type="ECO:0000313" key="9">
    <source>
        <dbReference type="Proteomes" id="UP000240830"/>
    </source>
</evidence>
<dbReference type="OrthoDB" id="420519at2759"/>
<evidence type="ECO:0000256" key="2">
    <source>
        <dbReference type="ARBA" id="ARBA00007168"/>
    </source>
</evidence>
<evidence type="ECO:0000256" key="6">
    <source>
        <dbReference type="RuleBase" id="RU368066"/>
    </source>
</evidence>
<feature type="transmembrane region" description="Helical" evidence="6">
    <location>
        <begin position="207"/>
        <end position="231"/>
    </location>
</feature>
<proteinExistence type="inferred from homology"/>
<feature type="transmembrane region" description="Helical" evidence="6">
    <location>
        <begin position="512"/>
        <end position="537"/>
    </location>
</feature>
<feature type="transmembrane region" description="Helical" evidence="6">
    <location>
        <begin position="267"/>
        <end position="288"/>
    </location>
</feature>
<accession>A0A2H9TFQ7</accession>
<dbReference type="AlphaFoldDB" id="A0A2H9TFQ7"/>
<dbReference type="Proteomes" id="UP000240830">
    <property type="component" value="Unassembled WGS sequence"/>
</dbReference>
<evidence type="ECO:0000256" key="7">
    <source>
        <dbReference type="SAM" id="MobiDB-lite"/>
    </source>
</evidence>
<feature type="transmembrane region" description="Helical" evidence="6">
    <location>
        <begin position="543"/>
        <end position="561"/>
    </location>
</feature>
<name>A0A2H9TFQ7_9FUNG</name>
<reference evidence="8 9" key="1">
    <citation type="submission" date="2016-10" db="EMBL/GenBank/DDBJ databases">
        <title>The genome of Paramicrosporidium saccamoebae is the missing link in understanding Cryptomycota and Microsporidia evolution.</title>
        <authorList>
            <person name="Quandt C.A."/>
            <person name="Beaudet D."/>
            <person name="Corsaro D."/>
            <person name="Michel R."/>
            <person name="Corradi N."/>
            <person name="James T."/>
        </authorList>
    </citation>
    <scope>NUCLEOTIDE SEQUENCE [LARGE SCALE GENOMIC DNA]</scope>
    <source>
        <strain evidence="8 9">KSL3</strain>
    </source>
</reference>
<evidence type="ECO:0000256" key="5">
    <source>
        <dbReference type="ARBA" id="ARBA00023136"/>
    </source>
</evidence>
<keyword evidence="4 6" id="KW-1133">Transmembrane helix</keyword>
<feature type="region of interest" description="Disordered" evidence="7">
    <location>
        <begin position="1"/>
        <end position="20"/>
    </location>
</feature>
<sequence length="607" mass="67739">MAGGEKRREGETNPSAQNSVYYDATEHSHLIEPIAGIPEEPSPWQDDSAGPSILPAVHGYLSFNANTPSLPLSETETTFLDDDSLTTSAHSSYMGHLRAQSALPKKWLSEVDIDPYMRGRRKEFTGRRLLREPLLEELLPTSRKAALFPALNGPVSRKDGVAAMVFWIMFAIMMATGLLLCFVYPTELRDHIIRGSSMFRAIVDSSWILVSAIGVGSVVSVLWALLLRWFTTEIVTMMLYFAPLSALAAGGWALLEFLHADVGGGFWLLLAAVAGLSAAALSGMFIVANRKNVRHTVEIIKMTSEVLSSNPGIYVASFVLFVSYLCFIAVWLLFYVHTLMLGYVDPSHHVWHLSRFSYYLQAYLVFMLVWTSLIFSGVQKCLIGGVVGRWYFFRADPDELEQTSSVWSSLHAAMTTFFGQICIASLILSMVRMARLFFQFYHYVASRFDSGVVSTVLRSVTLFFGFVERLVEHLSDLALYTVALTGEGFWSAGRTLFKVFRRNMLLSFTTDALAVLLFTISTTAVAAITGLFSYIFVAHGLQSQYGFNAAMLFSLLTWYVLRFFTGIFSDTMDASFVCFAIDLDTEKLHSHSVHQAFSHRITTEGTM</sequence>
<dbReference type="PANTHER" id="PTHR12385">
    <property type="entry name" value="CHOLINE TRANSPORTER-LIKE (SLC FAMILY 44)"/>
    <property type="match status" value="1"/>
</dbReference>
<comment type="subcellular location">
    <subcellularLocation>
        <location evidence="6">Cell membrane</location>
        <topology evidence="6">Multi-pass membrane protein</topology>
    </subcellularLocation>
    <subcellularLocation>
        <location evidence="1">Membrane</location>
        <topology evidence="1">Multi-pass membrane protein</topology>
    </subcellularLocation>
</comment>
<feature type="transmembrane region" description="Helical" evidence="6">
    <location>
        <begin position="312"/>
        <end position="336"/>
    </location>
</feature>
<keyword evidence="9" id="KW-1185">Reference proteome</keyword>
<dbReference type="InterPro" id="IPR007603">
    <property type="entry name" value="Choline_transptr-like"/>
</dbReference>
<feature type="transmembrane region" description="Helical" evidence="6">
    <location>
        <begin position="164"/>
        <end position="186"/>
    </location>
</feature>